<evidence type="ECO:0000256" key="3">
    <source>
        <dbReference type="ARBA" id="ARBA00023239"/>
    </source>
</evidence>
<dbReference type="Pfam" id="PF00282">
    <property type="entry name" value="Pyridoxal_deC"/>
    <property type="match status" value="1"/>
</dbReference>
<organism evidence="6 7">
    <name type="scientific">Paeniglutamicibacter psychrophenolicus</name>
    <dbReference type="NCBI Taxonomy" id="257454"/>
    <lineage>
        <taxon>Bacteria</taxon>
        <taxon>Bacillati</taxon>
        <taxon>Actinomycetota</taxon>
        <taxon>Actinomycetes</taxon>
        <taxon>Micrococcales</taxon>
        <taxon>Micrococcaceae</taxon>
        <taxon>Paeniglutamicibacter</taxon>
    </lineage>
</organism>
<comment type="similarity">
    <text evidence="4">Belongs to the group II decarboxylase family. Sphingosine-1-phosphate lyase subfamily.</text>
</comment>
<comment type="caution">
    <text evidence="6">The sequence shown here is derived from an EMBL/GenBank/DDBJ whole genome shotgun (WGS) entry which is preliminary data.</text>
</comment>
<dbReference type="InterPro" id="IPR050477">
    <property type="entry name" value="GrpII_AminoAcid_Decarb"/>
</dbReference>
<dbReference type="RefSeq" id="WP_209908508.1">
    <property type="nucleotide sequence ID" value="NZ_BAAAMI010000008.1"/>
</dbReference>
<keyword evidence="2 5" id="KW-0663">Pyridoxal phosphate</keyword>
<gene>
    <name evidence="6" type="ORF">JOF46_003104</name>
</gene>
<name>A0ABS4WG71_9MICC</name>
<comment type="cofactor">
    <cofactor evidence="1 5">
        <name>pyridoxal 5'-phosphate</name>
        <dbReference type="ChEBI" id="CHEBI:597326"/>
    </cofactor>
</comment>
<dbReference type="Gene3D" id="3.90.1150.10">
    <property type="entry name" value="Aspartate Aminotransferase, domain 1"/>
    <property type="match status" value="1"/>
</dbReference>
<dbReference type="InterPro" id="IPR015421">
    <property type="entry name" value="PyrdxlP-dep_Trfase_major"/>
</dbReference>
<evidence type="ECO:0000256" key="4">
    <source>
        <dbReference type="ARBA" id="ARBA00038302"/>
    </source>
</evidence>
<evidence type="ECO:0000313" key="6">
    <source>
        <dbReference type="EMBL" id="MBP2375192.1"/>
    </source>
</evidence>
<evidence type="ECO:0000313" key="7">
    <source>
        <dbReference type="Proteomes" id="UP000766570"/>
    </source>
</evidence>
<dbReference type="PANTHER" id="PTHR42735">
    <property type="match status" value="1"/>
</dbReference>
<dbReference type="InterPro" id="IPR002129">
    <property type="entry name" value="PyrdxlP-dep_de-COase"/>
</dbReference>
<dbReference type="InterPro" id="IPR015424">
    <property type="entry name" value="PyrdxlP-dep_Trfase"/>
</dbReference>
<dbReference type="InterPro" id="IPR015422">
    <property type="entry name" value="PyrdxlP-dep_Trfase_small"/>
</dbReference>
<proteinExistence type="inferred from homology"/>
<dbReference type="PANTHER" id="PTHR42735:SF6">
    <property type="entry name" value="SPHINGOSINE-1-PHOSPHATE LYASE 1"/>
    <property type="match status" value="1"/>
</dbReference>
<evidence type="ECO:0000256" key="1">
    <source>
        <dbReference type="ARBA" id="ARBA00001933"/>
    </source>
</evidence>
<keyword evidence="7" id="KW-1185">Reference proteome</keyword>
<dbReference type="EMBL" id="JAGIOE010000001">
    <property type="protein sequence ID" value="MBP2375192.1"/>
    <property type="molecule type" value="Genomic_DNA"/>
</dbReference>
<keyword evidence="3 5" id="KW-0456">Lyase</keyword>
<sequence>MPQDALAILDQLRSWRAQDAPTHGGHVMSYVYDSGLADLDALAARAMALVQPVNGLDPTMFTSVAHMERDLITFARDLLGGDRTVVGTATSGGTESCLLAVKTARANHRGTDHPSILAPASVHAAFHKAAEYLGLALDLVPVGQDGQADPEAVIARMGPDTALVVLSAPSYPHGALDPIEQVAAAALARGIDCHVDACFGGWILPFWDGLPPWDLSVPGVTSLAADLHKYGYAPKGISVLLTKGAARQHGQYFATTDWPGYPVVNPTLLGSKSAAPLAAAWAITRHLGVSGYAALAESCKRSTAALAACIADIEGLTVVGSPAGPLLAVARDPGAGLGSGIDPHLWADRLAASGWHLQLQPGYRQPDGSWLPRTTHLTITPVTESVLPPLRAALVSCADEVRGVAGVDPQQVLAALGPAGAAGAEDDGVQRVLSAMGVTPGDGSLPKDMAPLLALVEALPREASGKLLIELLAGLVVPLDRDPGPKP</sequence>
<accession>A0ABS4WG71</accession>
<dbReference type="Proteomes" id="UP000766570">
    <property type="component" value="Unassembled WGS sequence"/>
</dbReference>
<reference evidence="6 7" key="1">
    <citation type="submission" date="2021-03" db="EMBL/GenBank/DDBJ databases">
        <title>Sequencing the genomes of 1000 actinobacteria strains.</title>
        <authorList>
            <person name="Klenk H.-P."/>
        </authorList>
    </citation>
    <scope>NUCLEOTIDE SEQUENCE [LARGE SCALE GENOMIC DNA]</scope>
    <source>
        <strain evidence="6 7">DSM 15454</strain>
    </source>
</reference>
<evidence type="ECO:0000256" key="2">
    <source>
        <dbReference type="ARBA" id="ARBA00022898"/>
    </source>
</evidence>
<evidence type="ECO:0000256" key="5">
    <source>
        <dbReference type="RuleBase" id="RU000382"/>
    </source>
</evidence>
<dbReference type="Gene3D" id="3.40.640.10">
    <property type="entry name" value="Type I PLP-dependent aspartate aminotransferase-like (Major domain)"/>
    <property type="match status" value="1"/>
</dbReference>
<dbReference type="SUPFAM" id="SSF53383">
    <property type="entry name" value="PLP-dependent transferases"/>
    <property type="match status" value="1"/>
</dbReference>
<protein>
    <submittedName>
        <fullName evidence="6">Glutamate/tyrosine decarboxylase-like PLP-dependent enzyme</fullName>
    </submittedName>
</protein>